<keyword evidence="3" id="KW-0378">Hydrolase</keyword>
<dbReference type="SUPFAM" id="SSF56281">
    <property type="entry name" value="Metallo-hydrolase/oxidoreductase"/>
    <property type="match status" value="1"/>
</dbReference>
<evidence type="ECO:0000259" key="5">
    <source>
        <dbReference type="SMART" id="SM00849"/>
    </source>
</evidence>
<comment type="caution">
    <text evidence="6">The sequence shown here is derived from an EMBL/GenBank/DDBJ whole genome shotgun (WGS) entry which is preliminary data.</text>
</comment>
<accession>G5H9H3</accession>
<dbReference type="STRING" id="742725.HMPREF9450_02259"/>
<gene>
    <name evidence="6" type="ORF">HMPREF9450_02259</name>
</gene>
<dbReference type="Pfam" id="PF00753">
    <property type="entry name" value="Lactamase_B"/>
    <property type="match status" value="1"/>
</dbReference>
<keyword evidence="7" id="KW-1185">Reference proteome</keyword>
<organism evidence="6 7">
    <name type="scientific">Alistipes indistinctus YIT 12060</name>
    <dbReference type="NCBI Taxonomy" id="742725"/>
    <lineage>
        <taxon>Bacteria</taxon>
        <taxon>Pseudomonadati</taxon>
        <taxon>Bacteroidota</taxon>
        <taxon>Bacteroidia</taxon>
        <taxon>Bacteroidales</taxon>
        <taxon>Rikenellaceae</taxon>
        <taxon>Alistipes</taxon>
    </lineage>
</organism>
<dbReference type="PATRIC" id="fig|742725.3.peg.2327"/>
<dbReference type="Proteomes" id="UP000006008">
    <property type="component" value="Unassembled WGS sequence"/>
</dbReference>
<dbReference type="InterPro" id="IPR001279">
    <property type="entry name" value="Metallo-B-lactamas"/>
</dbReference>
<dbReference type="GO" id="GO:0016787">
    <property type="term" value="F:hydrolase activity"/>
    <property type="evidence" value="ECO:0007669"/>
    <property type="project" value="UniProtKB-KW"/>
</dbReference>
<reference evidence="6 7" key="1">
    <citation type="submission" date="2011-08" db="EMBL/GenBank/DDBJ databases">
        <title>The Genome Sequence of Alistipes indistinctus YIT 12060.</title>
        <authorList>
            <consortium name="The Broad Institute Genome Sequencing Platform"/>
            <person name="Earl A."/>
            <person name="Ward D."/>
            <person name="Feldgarden M."/>
            <person name="Gevers D."/>
            <person name="Morotomi M."/>
            <person name="Young S.K."/>
            <person name="Zeng Q."/>
            <person name="Gargeya S."/>
            <person name="Fitzgerald M."/>
            <person name="Haas B."/>
            <person name="Abouelleil A."/>
            <person name="Alvarado L."/>
            <person name="Arachchi H.M."/>
            <person name="Berlin A."/>
            <person name="Brown A."/>
            <person name="Chapman S.B."/>
            <person name="Chen Z."/>
            <person name="Dunbar C."/>
            <person name="Freedman E."/>
            <person name="Gearin G."/>
            <person name="Gellesch M."/>
            <person name="Goldberg J."/>
            <person name="Griggs A."/>
            <person name="Gujja S."/>
            <person name="Heiman D."/>
            <person name="Howarth C."/>
            <person name="Larson L."/>
            <person name="Lui A."/>
            <person name="MacDonald P.J.P."/>
            <person name="Montmayeur A."/>
            <person name="Murphy C."/>
            <person name="Neiman D."/>
            <person name="Pearson M."/>
            <person name="Priest M."/>
            <person name="Roberts A."/>
            <person name="Saif S."/>
            <person name="Shea T."/>
            <person name="Shenoy N."/>
            <person name="Sisk P."/>
            <person name="Stolte C."/>
            <person name="Sykes S."/>
            <person name="Wortman J."/>
            <person name="Nusbaum C."/>
            <person name="Birren B."/>
        </authorList>
    </citation>
    <scope>NUCLEOTIDE SEQUENCE [LARGE SCALE GENOMIC DNA]</scope>
    <source>
        <strain evidence="6 7">YIT 12060</strain>
    </source>
</reference>
<sequence length="222" mass="24719">MIKIGVLPFNPFQENTIVVSDETGECIIVDAGNYNAQENAALSKYISDNGLKPVMAVNTHGHVDHMLGVNHVKETYHIPFAIHGKDKFLIESAPTHGAIYGFQVDKVPTVDIDLEGQKELKFGNTTFRIIETPGHTPGHIALYNPENKLLLTGDTLFRESIGRTDLPGGDYSWIMRSILDKLIPLGDEVRFYPGHGMESTIGHETLYNPFVTEVLNNEINYK</sequence>
<evidence type="ECO:0000256" key="1">
    <source>
        <dbReference type="ARBA" id="ARBA00001947"/>
    </source>
</evidence>
<evidence type="ECO:0000256" key="4">
    <source>
        <dbReference type="ARBA" id="ARBA00022833"/>
    </source>
</evidence>
<evidence type="ECO:0000313" key="7">
    <source>
        <dbReference type="Proteomes" id="UP000006008"/>
    </source>
</evidence>
<dbReference type="SMART" id="SM00849">
    <property type="entry name" value="Lactamase_B"/>
    <property type="match status" value="1"/>
</dbReference>
<evidence type="ECO:0000256" key="3">
    <source>
        <dbReference type="ARBA" id="ARBA00022801"/>
    </source>
</evidence>
<dbReference type="CDD" id="cd06262">
    <property type="entry name" value="metallo-hydrolase-like_MBL-fold"/>
    <property type="match status" value="1"/>
</dbReference>
<dbReference type="GO" id="GO:0046872">
    <property type="term" value="F:metal ion binding"/>
    <property type="evidence" value="ECO:0007669"/>
    <property type="project" value="UniProtKB-KW"/>
</dbReference>
<dbReference type="GeneID" id="92817072"/>
<proteinExistence type="predicted"/>
<name>G5H9H3_9BACT</name>
<evidence type="ECO:0000256" key="2">
    <source>
        <dbReference type="ARBA" id="ARBA00022723"/>
    </source>
</evidence>
<evidence type="ECO:0000313" key="6">
    <source>
        <dbReference type="EMBL" id="EHB92210.1"/>
    </source>
</evidence>
<keyword evidence="2" id="KW-0479">Metal-binding</keyword>
<protein>
    <recommendedName>
        <fullName evidence="5">Metallo-beta-lactamase domain-containing protein</fullName>
    </recommendedName>
</protein>
<feature type="domain" description="Metallo-beta-lactamase" evidence="5">
    <location>
        <begin position="13"/>
        <end position="195"/>
    </location>
</feature>
<dbReference type="PANTHER" id="PTHR46233:SF3">
    <property type="entry name" value="HYDROXYACYLGLUTATHIONE HYDROLASE GLOC"/>
    <property type="match status" value="1"/>
</dbReference>
<comment type="cofactor">
    <cofactor evidence="1">
        <name>Zn(2+)</name>
        <dbReference type="ChEBI" id="CHEBI:29105"/>
    </cofactor>
</comment>
<dbReference type="RefSeq" id="WP_009135065.1">
    <property type="nucleotide sequence ID" value="NZ_CP102250.1"/>
</dbReference>
<dbReference type="PANTHER" id="PTHR46233">
    <property type="entry name" value="HYDROXYACYLGLUTATHIONE HYDROLASE GLOC"/>
    <property type="match status" value="1"/>
</dbReference>
<dbReference type="Gene3D" id="3.60.15.10">
    <property type="entry name" value="Ribonuclease Z/Hydroxyacylglutathione hydrolase-like"/>
    <property type="match status" value="1"/>
</dbReference>
<dbReference type="HOGENOM" id="CLU_030571_5_3_10"/>
<dbReference type="InterPro" id="IPR036866">
    <property type="entry name" value="RibonucZ/Hydroxyglut_hydro"/>
</dbReference>
<dbReference type="AlphaFoldDB" id="G5H9H3"/>
<dbReference type="eggNOG" id="COG0491">
    <property type="taxonomic scope" value="Bacteria"/>
</dbReference>
<dbReference type="InterPro" id="IPR051453">
    <property type="entry name" value="MBL_Glyoxalase_II"/>
</dbReference>
<keyword evidence="4" id="KW-0862">Zinc</keyword>
<dbReference type="EMBL" id="ADLD01000013">
    <property type="protein sequence ID" value="EHB92210.1"/>
    <property type="molecule type" value="Genomic_DNA"/>
</dbReference>